<name>A0A0M3AI57_9SPHN</name>
<dbReference type="GO" id="GO:0016709">
    <property type="term" value="F:oxidoreductase activity, acting on paired donors, with incorporation or reduction of molecular oxygen, NAD(P)H as one donor, and incorporation of one atom of oxygen"/>
    <property type="evidence" value="ECO:0007669"/>
    <property type="project" value="UniProtKB-ARBA"/>
</dbReference>
<dbReference type="EMBL" id="LBIC01000018">
    <property type="protein sequence ID" value="KKW89683.1"/>
    <property type="molecule type" value="Genomic_DNA"/>
</dbReference>
<feature type="domain" description="FAD-binding" evidence="5">
    <location>
        <begin position="15"/>
        <end position="347"/>
    </location>
</feature>
<dbReference type="InterPro" id="IPR036188">
    <property type="entry name" value="FAD/NAD-bd_sf"/>
</dbReference>
<keyword evidence="4" id="KW-0812">Transmembrane</keyword>
<keyword evidence="2" id="KW-0285">Flavoprotein</keyword>
<evidence type="ECO:0000256" key="2">
    <source>
        <dbReference type="ARBA" id="ARBA00022630"/>
    </source>
</evidence>
<sequence>MRTRKQLEGTAMAQHVIVVGAGPIGLLTAFGLAKEGTRVTIIEAEEQFNDKPRALVYHYPVLPHLDRLGLLQDCEAEGFLRQTFGWRIHSTGELIEWKWTPEGMGGNALHLHQGLLSKIIARHVSAQPNVEILLRTKLTGCCQTAAGVIAEVEGPNGSAVLEGDYLIGADGANSTVRQNVLGLQFLGTTWPERYVATNTRINLSALNYPESVMQLDQKHGSIICKIEQPDVWRVTFVEDPELPFEGLEERIHTMFADHLPDLPYEVLAYSPYRMHQRIADRMRVGRILLVGDAGHITNPTGGLGLTGGMFDAFALIGALNRVIHDGAGEEILEFYERDRRRVFAEVTSPRASFNLRNLYHLKEGQEKEDRIAFLRAVAADPRLVEREMSFTTQMETHF</sequence>
<dbReference type="GO" id="GO:0071949">
    <property type="term" value="F:FAD binding"/>
    <property type="evidence" value="ECO:0007669"/>
    <property type="project" value="InterPro"/>
</dbReference>
<feature type="transmembrane region" description="Helical" evidence="4">
    <location>
        <begin position="12"/>
        <end position="33"/>
    </location>
</feature>
<gene>
    <name evidence="6" type="ORF">YP76_23820</name>
</gene>
<organism evidence="6 7">
    <name type="scientific">Sphingobium chungbukense</name>
    <dbReference type="NCBI Taxonomy" id="56193"/>
    <lineage>
        <taxon>Bacteria</taxon>
        <taxon>Pseudomonadati</taxon>
        <taxon>Pseudomonadota</taxon>
        <taxon>Alphaproteobacteria</taxon>
        <taxon>Sphingomonadales</taxon>
        <taxon>Sphingomonadaceae</taxon>
        <taxon>Sphingobium</taxon>
    </lineage>
</organism>
<evidence type="ECO:0000259" key="5">
    <source>
        <dbReference type="Pfam" id="PF01494"/>
    </source>
</evidence>
<keyword evidence="4" id="KW-1133">Transmembrane helix</keyword>
<dbReference type="PANTHER" id="PTHR43004:SF19">
    <property type="entry name" value="BINDING MONOOXYGENASE, PUTATIVE (JCVI)-RELATED"/>
    <property type="match status" value="1"/>
</dbReference>
<proteinExistence type="predicted"/>
<keyword evidence="6" id="KW-0560">Oxidoreductase</keyword>
<keyword evidence="6" id="KW-0503">Monooxygenase</keyword>
<protein>
    <submittedName>
        <fullName evidence="6">Para-nitrophenol 4-monooxygenase</fullName>
    </submittedName>
</protein>
<dbReference type="Gene3D" id="3.50.50.60">
    <property type="entry name" value="FAD/NAD(P)-binding domain"/>
    <property type="match status" value="1"/>
</dbReference>
<dbReference type="AlphaFoldDB" id="A0A0M3AI57"/>
<dbReference type="PRINTS" id="PR00420">
    <property type="entry name" value="RNGMNOXGNASE"/>
</dbReference>
<dbReference type="SUPFAM" id="SSF51905">
    <property type="entry name" value="FAD/NAD(P)-binding domain"/>
    <property type="match status" value="1"/>
</dbReference>
<comment type="caution">
    <text evidence="6">The sequence shown here is derived from an EMBL/GenBank/DDBJ whole genome shotgun (WGS) entry which is preliminary data.</text>
</comment>
<evidence type="ECO:0000256" key="3">
    <source>
        <dbReference type="ARBA" id="ARBA00022827"/>
    </source>
</evidence>
<dbReference type="PANTHER" id="PTHR43004">
    <property type="entry name" value="TRK SYSTEM POTASSIUM UPTAKE PROTEIN"/>
    <property type="match status" value="1"/>
</dbReference>
<keyword evidence="7" id="KW-1185">Reference proteome</keyword>
<dbReference type="STRING" id="56193.YP76_23820"/>
<evidence type="ECO:0000256" key="4">
    <source>
        <dbReference type="SAM" id="Phobius"/>
    </source>
</evidence>
<reference evidence="6 7" key="1">
    <citation type="submission" date="2015-04" db="EMBL/GenBank/DDBJ databases">
        <title>Genome sequence of aromatic hydrocarbons-degrading Sphingobium chungbukense DJ77.</title>
        <authorList>
            <person name="Kim Y.-C."/>
            <person name="Chae J.-C."/>
        </authorList>
    </citation>
    <scope>NUCLEOTIDE SEQUENCE [LARGE SCALE GENOMIC DNA]</scope>
    <source>
        <strain evidence="6 7">DJ77</strain>
    </source>
</reference>
<dbReference type="Pfam" id="PF01494">
    <property type="entry name" value="FAD_binding_3"/>
    <property type="match status" value="1"/>
</dbReference>
<evidence type="ECO:0000256" key="1">
    <source>
        <dbReference type="ARBA" id="ARBA00001974"/>
    </source>
</evidence>
<accession>A0A0M3AI57</accession>
<dbReference type="PATRIC" id="fig|56193.3.peg.5020"/>
<dbReference type="InterPro" id="IPR002938">
    <property type="entry name" value="FAD-bd"/>
</dbReference>
<comment type="cofactor">
    <cofactor evidence="1">
        <name>FAD</name>
        <dbReference type="ChEBI" id="CHEBI:57692"/>
    </cofactor>
</comment>
<dbReference type="Gene3D" id="3.30.70.2450">
    <property type="match status" value="1"/>
</dbReference>
<dbReference type="InterPro" id="IPR050641">
    <property type="entry name" value="RIFMO-like"/>
</dbReference>
<evidence type="ECO:0000313" key="7">
    <source>
        <dbReference type="Proteomes" id="UP000033874"/>
    </source>
</evidence>
<dbReference type="Proteomes" id="UP000033874">
    <property type="component" value="Unassembled WGS sequence"/>
</dbReference>
<evidence type="ECO:0000313" key="6">
    <source>
        <dbReference type="EMBL" id="KKW89683.1"/>
    </source>
</evidence>
<keyword evidence="4" id="KW-0472">Membrane</keyword>
<keyword evidence="3" id="KW-0274">FAD</keyword>